<dbReference type="GO" id="GO:0003723">
    <property type="term" value="F:RNA binding"/>
    <property type="evidence" value="ECO:0007669"/>
    <property type="project" value="UniProtKB-KW"/>
</dbReference>
<dbReference type="AlphaFoldDB" id="A0A3G5CQT3"/>
<dbReference type="PANTHER" id="PTHR34811">
    <property type="entry name" value="MATURASE K"/>
    <property type="match status" value="1"/>
</dbReference>
<organism evidence="10">
    <name type="scientific">Pityrogramma trifoliata</name>
    <dbReference type="NCBI Taxonomy" id="164275"/>
    <lineage>
        <taxon>Eukaryota</taxon>
        <taxon>Viridiplantae</taxon>
        <taxon>Streptophyta</taxon>
        <taxon>Embryophyta</taxon>
        <taxon>Tracheophyta</taxon>
        <taxon>Polypodiopsida</taxon>
        <taxon>Polypodiidae</taxon>
        <taxon>Polypodiales</taxon>
        <taxon>Pteridineae</taxon>
        <taxon>Pteridaceae</taxon>
        <taxon>Pteridoideae</taxon>
        <taxon>Pityrogramma</taxon>
    </lineage>
</organism>
<feature type="domain" description="Domain X" evidence="8">
    <location>
        <begin position="360"/>
        <end position="445"/>
    </location>
</feature>
<keyword evidence="3 6" id="KW-0507">mRNA processing</keyword>
<dbReference type="EMBL" id="MH173075">
    <property type="protein sequence ID" value="AYW15205.1"/>
    <property type="molecule type" value="Genomic_DNA"/>
</dbReference>
<comment type="function">
    <text evidence="6 7">Usually encoded in the trnK tRNA gene intron. Probably assists in splicing its own and other chloroplast group II introns.</text>
</comment>
<comment type="subcellular location">
    <subcellularLocation>
        <location evidence="6">Plastid</location>
        <location evidence="6">Chloroplast</location>
    </subcellularLocation>
</comment>
<sequence length="496" mass="58737">MKVTYEFFSKKGSLKLKNDIKKYKDCFLYPPLFLFEEKFYLINRDQRSNGLDIQLLSGSCSTVSIKRLIANVRNLNYLKIAHSGFVQNQIDYLNKDFYFNPLLEMICLVLGVSLFHQINNEKLSILKMSQSIHSIFLFLEDRFPKSNFVLKMDLPQNIHLETLIRLFRRQIKDVLFPHLLRIISYRDRIFCGKIFSYSNKTGRSVDTLFRNFYNYSVDILLLSLRKQACKAEFSNCLSIDNKNIIQKARYTLTYYFESNVLGTDCYLTQNWCIHYGRYRHKIIIASRGTSYFVRKWFYHVLIFFKQHFHYRTRFNQLRMEFLSASCVSFLGYTSTAPLVSKTLRVQTTTGLRVSSLIEKRFHPKIPILLLIKFLAKQNFCESNGRPIGKLAWSALTDDEILNRFVQLWQVFSLYYSASTSRDKLRRLRYILHISCNSTLSGKHRGITPVLRRRFNLDIRGQFILSNKFESFNNHRIWRLSMIRSILGKFVPSEMGF</sequence>
<keyword evidence="5 6" id="KW-0694">RNA-binding</keyword>
<protein>
    <recommendedName>
        <fullName evidence="6">Maturase K</fullName>
    </recommendedName>
    <alternativeName>
        <fullName evidence="6">Intron maturase</fullName>
    </alternativeName>
</protein>
<dbReference type="Pfam" id="PF01348">
    <property type="entry name" value="Intron_maturas2"/>
    <property type="match status" value="1"/>
</dbReference>
<dbReference type="GO" id="GO:0006397">
    <property type="term" value="P:mRNA processing"/>
    <property type="evidence" value="ECO:0007669"/>
    <property type="project" value="UniProtKB-KW"/>
</dbReference>
<reference evidence="10" key="1">
    <citation type="journal article" date="2018" name="Genome Biol. Evol.">
        <title>Mobile Elements Shape Plastome Evolution in Ferns.</title>
        <authorList>
            <person name="Robison T.A."/>
            <person name="Grusz A.L."/>
            <person name="Wolf P.G."/>
            <person name="Mower J.P."/>
            <person name="Fauskee B.D."/>
            <person name="Sosa K."/>
            <person name="Schuettpelz E.L."/>
        </authorList>
    </citation>
    <scope>NUCLEOTIDE SEQUENCE</scope>
</reference>
<dbReference type="PANTHER" id="PTHR34811:SF1">
    <property type="entry name" value="MATURASE K"/>
    <property type="match status" value="1"/>
</dbReference>
<dbReference type="GeneID" id="38745920"/>
<comment type="similarity">
    <text evidence="1 6">Belongs to the intron maturase 2 family. MatK subfamily.</text>
</comment>
<dbReference type="InterPro" id="IPR002866">
    <property type="entry name" value="Maturase_MatK"/>
</dbReference>
<dbReference type="InterPro" id="IPR024942">
    <property type="entry name" value="Maturase_MatK_N"/>
</dbReference>
<keyword evidence="7 10" id="KW-0150">Chloroplast</keyword>
<dbReference type="GO" id="GO:0009507">
    <property type="term" value="C:chloroplast"/>
    <property type="evidence" value="ECO:0007669"/>
    <property type="project" value="UniProtKB-SubCell"/>
</dbReference>
<feature type="domain" description="Maturase MatK N-terminal" evidence="9">
    <location>
        <begin position="18"/>
        <end position="331"/>
    </location>
</feature>
<evidence type="ECO:0000256" key="1">
    <source>
        <dbReference type="ARBA" id="ARBA00006621"/>
    </source>
</evidence>
<dbReference type="RefSeq" id="YP_009548384.1">
    <property type="nucleotide sequence ID" value="NC_040207.1"/>
</dbReference>
<evidence type="ECO:0000256" key="6">
    <source>
        <dbReference type="HAMAP-Rule" id="MF_01390"/>
    </source>
</evidence>
<evidence type="ECO:0000256" key="3">
    <source>
        <dbReference type="ARBA" id="ARBA00022664"/>
    </source>
</evidence>
<evidence type="ECO:0000259" key="9">
    <source>
        <dbReference type="Pfam" id="PF01824"/>
    </source>
</evidence>
<geneLocation type="chloroplast" evidence="10"/>
<dbReference type="Pfam" id="PF01824">
    <property type="entry name" value="MatK_N"/>
    <property type="match status" value="1"/>
</dbReference>
<evidence type="ECO:0000256" key="7">
    <source>
        <dbReference type="RuleBase" id="RU004226"/>
    </source>
</evidence>
<gene>
    <name evidence="6 10" type="primary">matK</name>
</gene>
<evidence type="ECO:0000313" key="10">
    <source>
        <dbReference type="EMBL" id="AYW15205.1"/>
    </source>
</evidence>
<proteinExistence type="inferred from homology"/>
<keyword evidence="2 7" id="KW-0934">Plastid</keyword>
<dbReference type="GO" id="GO:0008380">
    <property type="term" value="P:RNA splicing"/>
    <property type="evidence" value="ECO:0007669"/>
    <property type="project" value="UniProtKB-UniRule"/>
</dbReference>
<evidence type="ECO:0000256" key="2">
    <source>
        <dbReference type="ARBA" id="ARBA00022640"/>
    </source>
</evidence>
<dbReference type="HAMAP" id="MF_01390">
    <property type="entry name" value="MatK"/>
    <property type="match status" value="1"/>
</dbReference>
<evidence type="ECO:0000256" key="4">
    <source>
        <dbReference type="ARBA" id="ARBA00022694"/>
    </source>
</evidence>
<dbReference type="GO" id="GO:0008033">
    <property type="term" value="P:tRNA processing"/>
    <property type="evidence" value="ECO:0007669"/>
    <property type="project" value="UniProtKB-KW"/>
</dbReference>
<keyword evidence="4 6" id="KW-0819">tRNA processing</keyword>
<accession>A0A3G5CQT3</accession>
<evidence type="ECO:0000256" key="5">
    <source>
        <dbReference type="ARBA" id="ARBA00022884"/>
    </source>
</evidence>
<dbReference type="InterPro" id="IPR024937">
    <property type="entry name" value="Domain_X"/>
</dbReference>
<name>A0A3G5CQT3_9MONI</name>
<evidence type="ECO:0000259" key="8">
    <source>
        <dbReference type="Pfam" id="PF01348"/>
    </source>
</evidence>